<keyword evidence="2" id="KW-1185">Reference proteome</keyword>
<sequence>MKLGCKLINGDGDLWCRVLRGKYKLDGVSNNLEAKSYDSKLWKAIVSTYPTLMEASIWNVGNGNSIHAWDDNWISRGKNISENLISIPLSLRDAKVSDIVGYNGDWDWELLVWLPNDFKL</sequence>
<dbReference type="EMBL" id="OX451741">
    <property type="protein sequence ID" value="CAI8619948.1"/>
    <property type="molecule type" value="Genomic_DNA"/>
</dbReference>
<organism evidence="1 2">
    <name type="scientific">Vicia faba</name>
    <name type="common">Broad bean</name>
    <name type="synonym">Faba vulgaris</name>
    <dbReference type="NCBI Taxonomy" id="3906"/>
    <lineage>
        <taxon>Eukaryota</taxon>
        <taxon>Viridiplantae</taxon>
        <taxon>Streptophyta</taxon>
        <taxon>Embryophyta</taxon>
        <taxon>Tracheophyta</taxon>
        <taxon>Spermatophyta</taxon>
        <taxon>Magnoliopsida</taxon>
        <taxon>eudicotyledons</taxon>
        <taxon>Gunneridae</taxon>
        <taxon>Pentapetalae</taxon>
        <taxon>rosids</taxon>
        <taxon>fabids</taxon>
        <taxon>Fabales</taxon>
        <taxon>Fabaceae</taxon>
        <taxon>Papilionoideae</taxon>
        <taxon>50 kb inversion clade</taxon>
        <taxon>NPAAA clade</taxon>
        <taxon>Hologalegina</taxon>
        <taxon>IRL clade</taxon>
        <taxon>Fabeae</taxon>
        <taxon>Vicia</taxon>
    </lineage>
</organism>
<dbReference type="AlphaFoldDB" id="A0AAV1BE30"/>
<gene>
    <name evidence="1" type="ORF">VFH_VI195480</name>
</gene>
<evidence type="ECO:0000313" key="2">
    <source>
        <dbReference type="Proteomes" id="UP001157006"/>
    </source>
</evidence>
<name>A0AAV1BE30_VICFA</name>
<dbReference type="Proteomes" id="UP001157006">
    <property type="component" value="Chromosome 6"/>
</dbReference>
<reference evidence="1 2" key="1">
    <citation type="submission" date="2023-01" db="EMBL/GenBank/DDBJ databases">
        <authorList>
            <person name="Kreplak J."/>
        </authorList>
    </citation>
    <scope>NUCLEOTIDE SEQUENCE [LARGE SCALE GENOMIC DNA]</scope>
</reference>
<evidence type="ECO:0000313" key="1">
    <source>
        <dbReference type="EMBL" id="CAI8619948.1"/>
    </source>
</evidence>
<accession>A0AAV1BE30</accession>
<protein>
    <submittedName>
        <fullName evidence="1">Uncharacterized protein</fullName>
    </submittedName>
</protein>
<proteinExistence type="predicted"/>